<dbReference type="Gene3D" id="1.20.1250.20">
    <property type="entry name" value="MFS general substrate transporter like domains"/>
    <property type="match status" value="1"/>
</dbReference>
<gene>
    <name evidence="1" type="ORF">CRG98_017671</name>
</gene>
<protein>
    <submittedName>
        <fullName evidence="1">Uncharacterized protein</fullName>
    </submittedName>
</protein>
<dbReference type="AlphaFoldDB" id="A0A2I0K057"/>
<dbReference type="PANTHER" id="PTHR11654">
    <property type="entry name" value="OLIGOPEPTIDE TRANSPORTER-RELATED"/>
    <property type="match status" value="1"/>
</dbReference>
<evidence type="ECO:0000313" key="2">
    <source>
        <dbReference type="Proteomes" id="UP000233551"/>
    </source>
</evidence>
<dbReference type="Proteomes" id="UP000233551">
    <property type="component" value="Unassembled WGS sequence"/>
</dbReference>
<organism evidence="1 2">
    <name type="scientific">Punica granatum</name>
    <name type="common">Pomegranate</name>
    <dbReference type="NCBI Taxonomy" id="22663"/>
    <lineage>
        <taxon>Eukaryota</taxon>
        <taxon>Viridiplantae</taxon>
        <taxon>Streptophyta</taxon>
        <taxon>Embryophyta</taxon>
        <taxon>Tracheophyta</taxon>
        <taxon>Spermatophyta</taxon>
        <taxon>Magnoliopsida</taxon>
        <taxon>eudicotyledons</taxon>
        <taxon>Gunneridae</taxon>
        <taxon>Pentapetalae</taxon>
        <taxon>rosids</taxon>
        <taxon>malvids</taxon>
        <taxon>Myrtales</taxon>
        <taxon>Lythraceae</taxon>
        <taxon>Punica</taxon>
    </lineage>
</organism>
<accession>A0A2I0K057</accession>
<dbReference type="OrthoDB" id="8904098at2759"/>
<evidence type="ECO:0000313" key="1">
    <source>
        <dbReference type="EMBL" id="PKI61945.1"/>
    </source>
</evidence>
<name>A0A2I0K057_PUNGR</name>
<proteinExistence type="predicted"/>
<sequence>MESKHSPQGGRAQITDQDGADLGVRYPLNHGLCPAGYVRPPAGQDHGPATDRLLPNPAGLHDCVHHDRCSSPLPSTIGSLSPWLGSSLYLKGESHSSTGWASGFVEVKRKHAVAPHSLTSVPISTLPISTFWLVPQYALHGMAEAFISIGHLEFFRTMISIGNYTSTLLVTLVHEFTDWLPNDNLNKERLEYFYWLITFLQVINLIYYLLCAKFYTFKLI</sequence>
<keyword evidence="2" id="KW-1185">Reference proteome</keyword>
<dbReference type="GeneID" id="116200618"/>
<dbReference type="InterPro" id="IPR036259">
    <property type="entry name" value="MFS_trans_sf"/>
</dbReference>
<reference evidence="1 2" key="1">
    <citation type="submission" date="2017-11" db="EMBL/GenBank/DDBJ databases">
        <title>De-novo sequencing of pomegranate (Punica granatum L.) genome.</title>
        <authorList>
            <person name="Akparov Z."/>
            <person name="Amiraslanov A."/>
            <person name="Hajiyeva S."/>
            <person name="Abbasov M."/>
            <person name="Kaur K."/>
            <person name="Hamwieh A."/>
            <person name="Solovyev V."/>
            <person name="Salamov A."/>
            <person name="Braich B."/>
            <person name="Kosarev P."/>
            <person name="Mahmoud A."/>
            <person name="Hajiyev E."/>
            <person name="Babayeva S."/>
            <person name="Izzatullayeva V."/>
            <person name="Mammadov A."/>
            <person name="Mammadov A."/>
            <person name="Sharifova S."/>
            <person name="Ojaghi J."/>
            <person name="Eynullazada K."/>
            <person name="Bayramov B."/>
            <person name="Abdulazimova A."/>
            <person name="Shahmuradov I."/>
        </authorList>
    </citation>
    <scope>NUCLEOTIDE SEQUENCE [LARGE SCALE GENOMIC DNA]</scope>
    <source>
        <strain evidence="2">cv. AG2017</strain>
        <tissue evidence="1">Leaf</tissue>
    </source>
</reference>
<comment type="caution">
    <text evidence="1">The sequence shown here is derived from an EMBL/GenBank/DDBJ whole genome shotgun (WGS) entry which is preliminary data.</text>
</comment>
<dbReference type="EMBL" id="PGOL01000993">
    <property type="protein sequence ID" value="PKI61945.1"/>
    <property type="molecule type" value="Genomic_DNA"/>
</dbReference>